<dbReference type="PANTHER" id="PTHR28106">
    <property type="entry name" value="MITOCHONDRIAL ATPASE COMPLEX SUBUNIT ATP10"/>
    <property type="match status" value="1"/>
</dbReference>
<feature type="compositionally biased region" description="Basic and acidic residues" evidence="1">
    <location>
        <begin position="78"/>
        <end position="91"/>
    </location>
</feature>
<dbReference type="OrthoDB" id="17089at2759"/>
<dbReference type="GO" id="GO:0033615">
    <property type="term" value="P:mitochondrial proton-transporting ATP synthase complex assembly"/>
    <property type="evidence" value="ECO:0007669"/>
    <property type="project" value="TreeGrafter"/>
</dbReference>
<dbReference type="AlphaFoldDB" id="A0A9P4QY79"/>
<dbReference type="Proteomes" id="UP000799444">
    <property type="component" value="Unassembled WGS sequence"/>
</dbReference>
<dbReference type="InterPro" id="IPR007849">
    <property type="entry name" value="ATP10"/>
</dbReference>
<dbReference type="Pfam" id="PF05176">
    <property type="entry name" value="ATP-synt_10"/>
    <property type="match status" value="1"/>
</dbReference>
<comment type="caution">
    <text evidence="2">The sequence shown here is derived from an EMBL/GenBank/DDBJ whole genome shotgun (WGS) entry which is preliminary data.</text>
</comment>
<organism evidence="2 3">
    <name type="scientific">Polyplosphaeria fusca</name>
    <dbReference type="NCBI Taxonomy" id="682080"/>
    <lineage>
        <taxon>Eukaryota</taxon>
        <taxon>Fungi</taxon>
        <taxon>Dikarya</taxon>
        <taxon>Ascomycota</taxon>
        <taxon>Pezizomycotina</taxon>
        <taxon>Dothideomycetes</taxon>
        <taxon>Pleosporomycetidae</taxon>
        <taxon>Pleosporales</taxon>
        <taxon>Tetraplosphaeriaceae</taxon>
        <taxon>Polyplosphaeria</taxon>
    </lineage>
</organism>
<evidence type="ECO:0000256" key="1">
    <source>
        <dbReference type="SAM" id="MobiDB-lite"/>
    </source>
</evidence>
<evidence type="ECO:0000313" key="3">
    <source>
        <dbReference type="Proteomes" id="UP000799444"/>
    </source>
</evidence>
<dbReference type="GO" id="GO:0005743">
    <property type="term" value="C:mitochondrial inner membrane"/>
    <property type="evidence" value="ECO:0007669"/>
    <property type="project" value="TreeGrafter"/>
</dbReference>
<dbReference type="PANTHER" id="PTHR28106:SF1">
    <property type="entry name" value="MITOCHONDRIAL ATPASE COMPLEX SUBUNIT ATP10"/>
    <property type="match status" value="1"/>
</dbReference>
<proteinExistence type="predicted"/>
<keyword evidence="3" id="KW-1185">Reference proteome</keyword>
<sequence>MLQPRIAPQSRHSTICLRCQFQLPLRKRVIFQSPIRTITSTSSLRKSSSSNEGKFVPKLLGRPIGFQRAPQPGENTGDEPKKKYTGSLRERNLARREDLQHEWSRNYFRDSINVRKYKGGKTFMANPLIFRKDVSLYFPNLRGQTLKEKKVDTTPVLKGKVSVVNVYGSTWGQNQAESFTGEKANPRLYELLAEHTDVAQRVEINIEENPLKRWLLALFHWRLKRQMPEENWGRYFIVWRGVSTKIRETIGTLNARVGYVYLVDQDCKIRWAGSGDAEGTEIQHLNKGFQKMIDDAKSTRLGRRVQRQDIGKEAEAQAVNARAS</sequence>
<feature type="region of interest" description="Disordered" evidence="1">
    <location>
        <begin position="63"/>
        <end position="91"/>
    </location>
</feature>
<evidence type="ECO:0000313" key="2">
    <source>
        <dbReference type="EMBL" id="KAF2733166.1"/>
    </source>
</evidence>
<reference evidence="2" key="1">
    <citation type="journal article" date="2020" name="Stud. Mycol.">
        <title>101 Dothideomycetes genomes: a test case for predicting lifestyles and emergence of pathogens.</title>
        <authorList>
            <person name="Haridas S."/>
            <person name="Albert R."/>
            <person name="Binder M."/>
            <person name="Bloem J."/>
            <person name="Labutti K."/>
            <person name="Salamov A."/>
            <person name="Andreopoulos B."/>
            <person name="Baker S."/>
            <person name="Barry K."/>
            <person name="Bills G."/>
            <person name="Bluhm B."/>
            <person name="Cannon C."/>
            <person name="Castanera R."/>
            <person name="Culley D."/>
            <person name="Daum C."/>
            <person name="Ezra D."/>
            <person name="Gonzalez J."/>
            <person name="Henrissat B."/>
            <person name="Kuo A."/>
            <person name="Liang C."/>
            <person name="Lipzen A."/>
            <person name="Lutzoni F."/>
            <person name="Magnuson J."/>
            <person name="Mondo S."/>
            <person name="Nolan M."/>
            <person name="Ohm R."/>
            <person name="Pangilinan J."/>
            <person name="Park H.-J."/>
            <person name="Ramirez L."/>
            <person name="Alfaro M."/>
            <person name="Sun H."/>
            <person name="Tritt A."/>
            <person name="Yoshinaga Y."/>
            <person name="Zwiers L.-H."/>
            <person name="Turgeon B."/>
            <person name="Goodwin S."/>
            <person name="Spatafora J."/>
            <person name="Crous P."/>
            <person name="Grigoriev I."/>
        </authorList>
    </citation>
    <scope>NUCLEOTIDE SEQUENCE</scope>
    <source>
        <strain evidence="2">CBS 125425</strain>
    </source>
</reference>
<gene>
    <name evidence="2" type="ORF">EJ04DRAFT_276674</name>
</gene>
<name>A0A9P4QY79_9PLEO</name>
<accession>A0A9P4QY79</accession>
<evidence type="ECO:0008006" key="4">
    <source>
        <dbReference type="Google" id="ProtNLM"/>
    </source>
</evidence>
<dbReference type="EMBL" id="ML996165">
    <property type="protein sequence ID" value="KAF2733166.1"/>
    <property type="molecule type" value="Genomic_DNA"/>
</dbReference>
<protein>
    <recommendedName>
        <fullName evidence="4">Mitochondrial ATPase complex subunit ATP10</fullName>
    </recommendedName>
</protein>